<accession>A0A1G7EIV3</accession>
<keyword evidence="2" id="KW-1185">Reference proteome</keyword>
<organism evidence="1 2">
    <name type="scientific">Riemerella columbipharyngis</name>
    <dbReference type="NCBI Taxonomy" id="1071918"/>
    <lineage>
        <taxon>Bacteria</taxon>
        <taxon>Pseudomonadati</taxon>
        <taxon>Bacteroidota</taxon>
        <taxon>Flavobacteriia</taxon>
        <taxon>Flavobacteriales</taxon>
        <taxon>Weeksellaceae</taxon>
        <taxon>Riemerella</taxon>
    </lineage>
</organism>
<dbReference type="OrthoDB" id="961372at2"/>
<dbReference type="EMBL" id="FNAS01000016">
    <property type="protein sequence ID" value="SDE63375.1"/>
    <property type="molecule type" value="Genomic_DNA"/>
</dbReference>
<gene>
    <name evidence="1" type="ORF">SAMN05421544_1167</name>
</gene>
<evidence type="ECO:0000313" key="2">
    <source>
        <dbReference type="Proteomes" id="UP000198517"/>
    </source>
</evidence>
<sequence length="141" mass="16281">MAKTQTRLKAEEFYIENLEITLKEVAGHFKVTEKTIGNWAKADNWEQKRLNFHASPTAIKQKLQQEALRVANGEPATFNADAVNKLMAAIDRLNKQADPIVIHKILKELDYFIAEQDPQFAKECTKYHKLFLQLKINNIDK</sequence>
<proteinExistence type="predicted"/>
<reference evidence="1 2" key="1">
    <citation type="submission" date="2016-10" db="EMBL/GenBank/DDBJ databases">
        <authorList>
            <person name="de Groot N.N."/>
        </authorList>
    </citation>
    <scope>NUCLEOTIDE SEQUENCE [LARGE SCALE GENOMIC DNA]</scope>
    <source>
        <strain evidence="1 2">DSM 24015</strain>
    </source>
</reference>
<name>A0A1G7EIV3_9FLAO</name>
<dbReference type="Proteomes" id="UP000198517">
    <property type="component" value="Unassembled WGS sequence"/>
</dbReference>
<evidence type="ECO:0000313" key="1">
    <source>
        <dbReference type="EMBL" id="SDE63375.1"/>
    </source>
</evidence>
<dbReference type="AlphaFoldDB" id="A0A1G7EIV3"/>
<dbReference type="RefSeq" id="WP_092737414.1">
    <property type="nucleotide sequence ID" value="NZ_FNAS01000016.1"/>
</dbReference>
<protein>
    <submittedName>
        <fullName evidence="1">Phage terminase small subunit</fullName>
    </submittedName>
</protein>
<dbReference type="STRING" id="1071918.SAMN05421544_1167"/>